<evidence type="ECO:0000313" key="1">
    <source>
        <dbReference type="EMBL" id="BCA26719.1"/>
    </source>
</evidence>
<dbReference type="KEGG" id="poj:PtoMrB4_06960"/>
<gene>
    <name evidence="1" type="ORF">PtoMrB4_06960</name>
</gene>
<dbReference type="Proteomes" id="UP000501237">
    <property type="component" value="Chromosome"/>
</dbReference>
<dbReference type="NCBIfam" id="NF041728">
    <property type="entry name" value="BPSL0761_fam"/>
    <property type="match status" value="1"/>
</dbReference>
<accession>A0A679GG37</accession>
<organism evidence="1 2">
    <name type="scientific">Metapseudomonas otitidis</name>
    <dbReference type="NCBI Taxonomy" id="319939"/>
    <lineage>
        <taxon>Bacteria</taxon>
        <taxon>Pseudomonadati</taxon>
        <taxon>Pseudomonadota</taxon>
        <taxon>Gammaproteobacteria</taxon>
        <taxon>Pseudomonadales</taxon>
        <taxon>Pseudomonadaceae</taxon>
        <taxon>Metapseudomonas</taxon>
    </lineage>
</organism>
<evidence type="ECO:0000313" key="2">
    <source>
        <dbReference type="Proteomes" id="UP000501237"/>
    </source>
</evidence>
<protein>
    <submittedName>
        <fullName evidence="1">Uncharacterized protein</fullName>
    </submittedName>
</protein>
<dbReference type="InterPro" id="IPR049723">
    <property type="entry name" value="BPSL0761-like"/>
</dbReference>
<sequence>MPLTTEEVLAVELGLDEADRIRLRTEMEMTMPDERSRAVVQTRDFLVNLSRDSSLPEKVRSDAIFLLRHFPSRNDVILAGRIEEQSETLPLGAMGPVFSSTFKEFAPTSAGQK</sequence>
<name>A0A679GG37_9GAMM</name>
<reference evidence="1 2" key="1">
    <citation type="journal article" date="2020" name="Microbiol. Resour. Announc.">
        <title>Complete genome sequence of Pseudomonas otitidis strain MrB4, isolated from Lake Biwa in Japan.</title>
        <authorList>
            <person name="Miyazaki K."/>
            <person name="Hase E."/>
            <person name="Maruya T."/>
        </authorList>
    </citation>
    <scope>NUCLEOTIDE SEQUENCE [LARGE SCALE GENOMIC DNA]</scope>
    <source>
        <strain evidence="1 2">MrB4</strain>
    </source>
</reference>
<dbReference type="EMBL" id="AP022642">
    <property type="protein sequence ID" value="BCA26719.1"/>
    <property type="molecule type" value="Genomic_DNA"/>
</dbReference>
<proteinExistence type="predicted"/>
<dbReference type="AlphaFoldDB" id="A0A679GG37"/>